<sequence length="409" mass="45521">MLPARSLRLTRRLASRVAPASAPSLSLGASFLSTSTPAKRPAQQRTTSTPAAIALLAGAGAAAAFSSSALAQDGAQCEAAADKPDHLKVAEDFLYPPVQPFNSGMLRVSDTHTIYYEECGNPQGKPVVIVHGGPGGGCSEAMRRFHDPRAYRIILFDQRGCGRSTPHACLEENTTWHLVEDMERLRRHLQIEQWQVFGGSWGSTLSTTYAILHPTRVTELVLRGIFHLRKKELAFYYQSGASFLYPDRWEAYRDAIPEDERDDFIKAYHKRLTSDDPAVRLPAALAWTTWERTTSNLIPPADAAEKSMSEAKFAEAFARIENHYFINEGFFPTDSFLLDHTFKIRHIPTVIVQGRYDVVCPMVTAWEFHKAFPEADLRVVQTAGHSAMEPGIARELVAATDRFRKSETA</sequence>
<dbReference type="PRINTS" id="PR00111">
    <property type="entry name" value="ABHYDROLASE"/>
</dbReference>
<dbReference type="EMBL" id="JAKCXM010000158">
    <property type="protein sequence ID" value="KAJ0400284.1"/>
    <property type="molecule type" value="Genomic_DNA"/>
</dbReference>
<proteinExistence type="inferred from homology"/>
<dbReference type="NCBIfam" id="TIGR01249">
    <property type="entry name" value="pro_imino_pep_1"/>
    <property type="match status" value="1"/>
</dbReference>
<dbReference type="PANTHER" id="PTHR43722:SF1">
    <property type="entry name" value="PROLINE IMINOPEPTIDASE"/>
    <property type="match status" value="1"/>
</dbReference>
<dbReference type="InterPro" id="IPR029058">
    <property type="entry name" value="AB_hydrolase_fold"/>
</dbReference>
<dbReference type="AlphaFoldDB" id="A0AAD5M2W5"/>
<protein>
    <recommendedName>
        <fullName evidence="8">Proline iminopeptidase</fullName>
        <ecNumber evidence="8">3.4.11.5</ecNumber>
    </recommendedName>
</protein>
<keyword evidence="6 8" id="KW-0645">Protease</keyword>
<comment type="subcellular location">
    <subcellularLocation>
        <location evidence="2">Cytoplasm</location>
    </subcellularLocation>
</comment>
<dbReference type="GO" id="GO:0006508">
    <property type="term" value="P:proteolysis"/>
    <property type="evidence" value="ECO:0007669"/>
    <property type="project" value="UniProtKB-KW"/>
</dbReference>
<evidence type="ECO:0000256" key="1">
    <source>
        <dbReference type="ARBA" id="ARBA00001585"/>
    </source>
</evidence>
<dbReference type="Pfam" id="PF00561">
    <property type="entry name" value="Abhydrolase_1"/>
    <property type="match status" value="1"/>
</dbReference>
<dbReference type="PRINTS" id="PR00793">
    <property type="entry name" value="PROAMNOPTASE"/>
</dbReference>
<dbReference type="InterPro" id="IPR002410">
    <property type="entry name" value="Peptidase_S33"/>
</dbReference>
<comment type="caution">
    <text evidence="10">The sequence shown here is derived from an EMBL/GenBank/DDBJ whole genome shotgun (WGS) entry which is preliminary data.</text>
</comment>
<keyword evidence="7 8" id="KW-0378">Hydrolase</keyword>
<dbReference type="GO" id="GO:0004177">
    <property type="term" value="F:aminopeptidase activity"/>
    <property type="evidence" value="ECO:0007669"/>
    <property type="project" value="UniProtKB-KW"/>
</dbReference>
<dbReference type="InterPro" id="IPR000073">
    <property type="entry name" value="AB_hydrolase_1"/>
</dbReference>
<dbReference type="EC" id="3.4.11.5" evidence="8"/>
<dbReference type="GO" id="GO:0005737">
    <property type="term" value="C:cytoplasm"/>
    <property type="evidence" value="ECO:0007669"/>
    <property type="project" value="UniProtKB-SubCell"/>
</dbReference>
<evidence type="ECO:0000256" key="2">
    <source>
        <dbReference type="ARBA" id="ARBA00004496"/>
    </source>
</evidence>
<comment type="similarity">
    <text evidence="3 8">Belongs to the peptidase S33 family.</text>
</comment>
<gene>
    <name evidence="10" type="ORF">P43SY_006124</name>
</gene>
<feature type="domain" description="AB hydrolase-1" evidence="9">
    <location>
        <begin position="125"/>
        <end position="389"/>
    </location>
</feature>
<evidence type="ECO:0000256" key="8">
    <source>
        <dbReference type="RuleBase" id="RU003421"/>
    </source>
</evidence>
<reference evidence="10" key="1">
    <citation type="submission" date="2021-12" db="EMBL/GenBank/DDBJ databases">
        <title>Prjna785345.</title>
        <authorList>
            <person name="Rujirawat T."/>
            <person name="Krajaejun T."/>
        </authorList>
    </citation>
    <scope>NUCLEOTIDE SEQUENCE</scope>
    <source>
        <strain evidence="10">Pi057C3</strain>
    </source>
</reference>
<evidence type="ECO:0000256" key="7">
    <source>
        <dbReference type="ARBA" id="ARBA00022801"/>
    </source>
</evidence>
<evidence type="ECO:0000313" key="10">
    <source>
        <dbReference type="EMBL" id="KAJ0400284.1"/>
    </source>
</evidence>
<evidence type="ECO:0000256" key="5">
    <source>
        <dbReference type="ARBA" id="ARBA00022490"/>
    </source>
</evidence>
<dbReference type="Proteomes" id="UP001209570">
    <property type="component" value="Unassembled WGS sequence"/>
</dbReference>
<organism evidence="10 11">
    <name type="scientific">Pythium insidiosum</name>
    <name type="common">Pythiosis disease agent</name>
    <dbReference type="NCBI Taxonomy" id="114742"/>
    <lineage>
        <taxon>Eukaryota</taxon>
        <taxon>Sar</taxon>
        <taxon>Stramenopiles</taxon>
        <taxon>Oomycota</taxon>
        <taxon>Peronosporomycetes</taxon>
        <taxon>Pythiales</taxon>
        <taxon>Pythiaceae</taxon>
        <taxon>Pythium</taxon>
    </lineage>
</organism>
<dbReference type="PANTHER" id="PTHR43722">
    <property type="entry name" value="PROLINE IMINOPEPTIDASE"/>
    <property type="match status" value="1"/>
</dbReference>
<dbReference type="InterPro" id="IPR005944">
    <property type="entry name" value="Pro_iminopeptidase"/>
</dbReference>
<dbReference type="SUPFAM" id="SSF53474">
    <property type="entry name" value="alpha/beta-Hydrolases"/>
    <property type="match status" value="1"/>
</dbReference>
<evidence type="ECO:0000256" key="3">
    <source>
        <dbReference type="ARBA" id="ARBA00010088"/>
    </source>
</evidence>
<evidence type="ECO:0000256" key="4">
    <source>
        <dbReference type="ARBA" id="ARBA00022438"/>
    </source>
</evidence>
<accession>A0AAD5M2W5</accession>
<dbReference type="Gene3D" id="3.40.50.1820">
    <property type="entry name" value="alpha/beta hydrolase"/>
    <property type="match status" value="1"/>
</dbReference>
<keyword evidence="11" id="KW-1185">Reference proteome</keyword>
<evidence type="ECO:0000256" key="6">
    <source>
        <dbReference type="ARBA" id="ARBA00022670"/>
    </source>
</evidence>
<comment type="catalytic activity">
    <reaction evidence="1 8">
        <text>Release of N-terminal proline from a peptide.</text>
        <dbReference type="EC" id="3.4.11.5"/>
    </reaction>
</comment>
<name>A0AAD5M2W5_PYTIN</name>
<keyword evidence="4 8" id="KW-0031">Aminopeptidase</keyword>
<keyword evidence="5" id="KW-0963">Cytoplasm</keyword>
<evidence type="ECO:0000313" key="11">
    <source>
        <dbReference type="Proteomes" id="UP001209570"/>
    </source>
</evidence>
<evidence type="ECO:0000259" key="9">
    <source>
        <dbReference type="Pfam" id="PF00561"/>
    </source>
</evidence>